<dbReference type="NCBIfam" id="TIGR02937">
    <property type="entry name" value="sigma70-ECF"/>
    <property type="match status" value="1"/>
</dbReference>
<protein>
    <submittedName>
        <fullName evidence="7">RNA polymerase sigma-70 factor, ECF subfamily</fullName>
    </submittedName>
</protein>
<dbReference type="PANTHER" id="PTHR43133:SF45">
    <property type="entry name" value="RNA POLYMERASE ECF-TYPE SIGMA FACTOR"/>
    <property type="match status" value="1"/>
</dbReference>
<dbReference type="Proteomes" id="UP000185221">
    <property type="component" value="Unassembled WGS sequence"/>
</dbReference>
<dbReference type="InterPro" id="IPR013249">
    <property type="entry name" value="RNA_pol_sigma70_r4_t2"/>
</dbReference>
<evidence type="ECO:0000259" key="6">
    <source>
        <dbReference type="Pfam" id="PF08281"/>
    </source>
</evidence>
<keyword evidence="4" id="KW-0804">Transcription</keyword>
<dbReference type="Gene3D" id="1.10.1740.10">
    <property type="match status" value="1"/>
</dbReference>
<gene>
    <name evidence="7" type="ORF">SAMN05444394_2839</name>
</gene>
<dbReference type="OrthoDB" id="9780326at2"/>
<proteinExistence type="inferred from homology"/>
<dbReference type="InterPro" id="IPR013324">
    <property type="entry name" value="RNA_pol_sigma_r3/r4-like"/>
</dbReference>
<dbReference type="InterPro" id="IPR014284">
    <property type="entry name" value="RNA_pol_sigma-70_dom"/>
</dbReference>
<dbReference type="InterPro" id="IPR036388">
    <property type="entry name" value="WH-like_DNA-bd_sf"/>
</dbReference>
<reference evidence="8" key="1">
    <citation type="submission" date="2016-11" db="EMBL/GenBank/DDBJ databases">
        <authorList>
            <person name="Varghese N."/>
            <person name="Submissions S."/>
        </authorList>
    </citation>
    <scope>NUCLEOTIDE SEQUENCE [LARGE SCALE GENOMIC DNA]</scope>
    <source>
        <strain evidence="8">DSM 15292</strain>
    </source>
</reference>
<dbReference type="InterPro" id="IPR013325">
    <property type="entry name" value="RNA_pol_sigma_r2"/>
</dbReference>
<dbReference type="Pfam" id="PF08281">
    <property type="entry name" value="Sigma70_r4_2"/>
    <property type="match status" value="1"/>
</dbReference>
<evidence type="ECO:0000256" key="2">
    <source>
        <dbReference type="ARBA" id="ARBA00023015"/>
    </source>
</evidence>
<dbReference type="Gene3D" id="1.10.10.10">
    <property type="entry name" value="Winged helix-like DNA-binding domain superfamily/Winged helix DNA-binding domain"/>
    <property type="match status" value="1"/>
</dbReference>
<dbReference type="RefSeq" id="WP_074225638.1">
    <property type="nucleotide sequence ID" value="NZ_FSRC01000002.1"/>
</dbReference>
<dbReference type="InterPro" id="IPR007627">
    <property type="entry name" value="RNA_pol_sigma70_r2"/>
</dbReference>
<dbReference type="AlphaFoldDB" id="A0A1N6FYU6"/>
<keyword evidence="3" id="KW-0731">Sigma factor</keyword>
<name>A0A1N6FYU6_9BACT</name>
<dbReference type="SUPFAM" id="SSF88659">
    <property type="entry name" value="Sigma3 and sigma4 domains of RNA polymerase sigma factors"/>
    <property type="match status" value="1"/>
</dbReference>
<dbReference type="GO" id="GO:0006352">
    <property type="term" value="P:DNA-templated transcription initiation"/>
    <property type="evidence" value="ECO:0007669"/>
    <property type="project" value="InterPro"/>
</dbReference>
<dbReference type="GO" id="GO:0016987">
    <property type="term" value="F:sigma factor activity"/>
    <property type="evidence" value="ECO:0007669"/>
    <property type="project" value="UniProtKB-KW"/>
</dbReference>
<sequence length="171" mass="20127">MQSKQVDKPSEFIELLQTNKGILYKVARSYCNSEEERKDLIQEITFHVWKAFPNYDDKFKFSTWLYRIALNVAISYLRKETKRKKINEAIQVDLIELINTKEDPIDHQIGILYASISELNAFDKALMLLYLDENSYREIAEIMGISESNVATKISRIKKVIKEKFQKLNQL</sequence>
<dbReference type="EMBL" id="FSRC01000002">
    <property type="protein sequence ID" value="SIO00469.1"/>
    <property type="molecule type" value="Genomic_DNA"/>
</dbReference>
<dbReference type="InterPro" id="IPR039425">
    <property type="entry name" value="RNA_pol_sigma-70-like"/>
</dbReference>
<accession>A0A1N6FYU6</accession>
<evidence type="ECO:0000313" key="8">
    <source>
        <dbReference type="Proteomes" id="UP000185221"/>
    </source>
</evidence>
<dbReference type="Pfam" id="PF04542">
    <property type="entry name" value="Sigma70_r2"/>
    <property type="match status" value="1"/>
</dbReference>
<keyword evidence="2" id="KW-0805">Transcription regulation</keyword>
<evidence type="ECO:0000259" key="5">
    <source>
        <dbReference type="Pfam" id="PF04542"/>
    </source>
</evidence>
<dbReference type="PANTHER" id="PTHR43133">
    <property type="entry name" value="RNA POLYMERASE ECF-TYPE SIGMA FACTO"/>
    <property type="match status" value="1"/>
</dbReference>
<evidence type="ECO:0000256" key="4">
    <source>
        <dbReference type="ARBA" id="ARBA00023163"/>
    </source>
</evidence>
<dbReference type="STRING" id="226505.SAMN05444394_2839"/>
<organism evidence="7 8">
    <name type="scientific">Algoriphagus halophilus</name>
    <dbReference type="NCBI Taxonomy" id="226505"/>
    <lineage>
        <taxon>Bacteria</taxon>
        <taxon>Pseudomonadati</taxon>
        <taxon>Bacteroidota</taxon>
        <taxon>Cytophagia</taxon>
        <taxon>Cytophagales</taxon>
        <taxon>Cyclobacteriaceae</taxon>
        <taxon>Algoriphagus</taxon>
    </lineage>
</organism>
<feature type="domain" description="RNA polymerase sigma-70 region 2" evidence="5">
    <location>
        <begin position="16"/>
        <end position="82"/>
    </location>
</feature>
<evidence type="ECO:0000256" key="1">
    <source>
        <dbReference type="ARBA" id="ARBA00010641"/>
    </source>
</evidence>
<evidence type="ECO:0000313" key="7">
    <source>
        <dbReference type="EMBL" id="SIO00469.1"/>
    </source>
</evidence>
<comment type="similarity">
    <text evidence="1">Belongs to the sigma-70 factor family. ECF subfamily.</text>
</comment>
<evidence type="ECO:0000256" key="3">
    <source>
        <dbReference type="ARBA" id="ARBA00023082"/>
    </source>
</evidence>
<dbReference type="GO" id="GO:0003677">
    <property type="term" value="F:DNA binding"/>
    <property type="evidence" value="ECO:0007669"/>
    <property type="project" value="InterPro"/>
</dbReference>
<keyword evidence="8" id="KW-1185">Reference proteome</keyword>
<dbReference type="SUPFAM" id="SSF88946">
    <property type="entry name" value="Sigma2 domain of RNA polymerase sigma factors"/>
    <property type="match status" value="1"/>
</dbReference>
<feature type="domain" description="RNA polymerase sigma factor 70 region 4 type 2" evidence="6">
    <location>
        <begin position="112"/>
        <end position="159"/>
    </location>
</feature>